<protein>
    <submittedName>
        <fullName evidence="1">Uncharacterized protein</fullName>
    </submittedName>
</protein>
<proteinExistence type="predicted"/>
<gene>
    <name evidence="1" type="ORF">MNBD_GAMMA12-2450</name>
</gene>
<evidence type="ECO:0000313" key="1">
    <source>
        <dbReference type="EMBL" id="VAW74915.1"/>
    </source>
</evidence>
<name>A0A3B0Y2K3_9ZZZZ</name>
<sequence>MPYFVYKIYPNRTLDFIESHDGYQDAKKKTYELRDGLQEDDNFTYRLVHATHEREAVRLLTAKREARPLGEE</sequence>
<dbReference type="EMBL" id="UOFL01000072">
    <property type="protein sequence ID" value="VAW74915.1"/>
    <property type="molecule type" value="Genomic_DNA"/>
</dbReference>
<dbReference type="AlphaFoldDB" id="A0A3B0Y2K3"/>
<reference evidence="1" key="1">
    <citation type="submission" date="2018-06" db="EMBL/GenBank/DDBJ databases">
        <authorList>
            <person name="Zhirakovskaya E."/>
        </authorList>
    </citation>
    <scope>NUCLEOTIDE SEQUENCE</scope>
</reference>
<accession>A0A3B0Y2K3</accession>
<organism evidence="1">
    <name type="scientific">hydrothermal vent metagenome</name>
    <dbReference type="NCBI Taxonomy" id="652676"/>
    <lineage>
        <taxon>unclassified sequences</taxon>
        <taxon>metagenomes</taxon>
        <taxon>ecological metagenomes</taxon>
    </lineage>
</organism>